<dbReference type="PROSITE" id="PS51257">
    <property type="entry name" value="PROKAR_LIPOPROTEIN"/>
    <property type="match status" value="1"/>
</dbReference>
<reference evidence="2 3" key="1">
    <citation type="journal article" date="2012" name="Int. J. Syst. Evol. Microbiol.">
        <title>Shewanella dokdonensis sp. nov., isolated from seawater.</title>
        <authorList>
            <person name="Sung H.R."/>
            <person name="Yoon J.H."/>
            <person name="Ghim S.Y."/>
        </authorList>
    </citation>
    <scope>NUCLEOTIDE SEQUENCE [LARGE SCALE GENOMIC DNA]</scope>
    <source>
        <strain evidence="2 3">DSM 23626</strain>
    </source>
</reference>
<feature type="chain" id="PRO_5046641376" evidence="1">
    <location>
        <begin position="24"/>
        <end position="217"/>
    </location>
</feature>
<dbReference type="RefSeq" id="WP_213681035.1">
    <property type="nucleotide sequence ID" value="NZ_CP074572.1"/>
</dbReference>
<evidence type="ECO:0000313" key="3">
    <source>
        <dbReference type="Proteomes" id="UP000676428"/>
    </source>
</evidence>
<name>A0ABX8DCJ3_9GAMM</name>
<organism evidence="2 3">
    <name type="scientific">Shewanella dokdonensis</name>
    <dbReference type="NCBI Taxonomy" id="712036"/>
    <lineage>
        <taxon>Bacteria</taxon>
        <taxon>Pseudomonadati</taxon>
        <taxon>Pseudomonadota</taxon>
        <taxon>Gammaproteobacteria</taxon>
        <taxon>Alteromonadales</taxon>
        <taxon>Shewanellaceae</taxon>
        <taxon>Shewanella</taxon>
    </lineage>
</organism>
<evidence type="ECO:0000313" key="2">
    <source>
        <dbReference type="EMBL" id="QVK22381.1"/>
    </source>
</evidence>
<keyword evidence="1" id="KW-0732">Signal</keyword>
<evidence type="ECO:0000256" key="1">
    <source>
        <dbReference type="SAM" id="SignalP"/>
    </source>
</evidence>
<gene>
    <name evidence="2" type="ORF">KHX94_13445</name>
</gene>
<sequence>MQNRIFILVSLILTLLFSVNSSAATLSCKANALNEFNKNVRSDIADFKKGVSDIQQKSIEKLAPLYQRLGLDNGIYQNYMDAYYKAQSATDEYLNAACSKGISNNKLKQLSNEMSKKIFSLRGRYLKLFRAYGTQELTIYICYERIKDGLLKEIRSSQQLNKSPEELEDKLEQNNGDFKRISYQICAFKASEKTIPSIYQTELEVSKVTMFNILTGQ</sequence>
<keyword evidence="3" id="KW-1185">Reference proteome</keyword>
<feature type="signal peptide" evidence="1">
    <location>
        <begin position="1"/>
        <end position="23"/>
    </location>
</feature>
<dbReference type="EMBL" id="CP074572">
    <property type="protein sequence ID" value="QVK22381.1"/>
    <property type="molecule type" value="Genomic_DNA"/>
</dbReference>
<protein>
    <submittedName>
        <fullName evidence="2">Uncharacterized protein</fullName>
    </submittedName>
</protein>
<accession>A0ABX8DCJ3</accession>
<dbReference type="Proteomes" id="UP000676428">
    <property type="component" value="Chromosome"/>
</dbReference>
<proteinExistence type="predicted"/>